<evidence type="ECO:0000313" key="4">
    <source>
        <dbReference type="EMBL" id="MEO9248378.1"/>
    </source>
</evidence>
<evidence type="ECO:0000259" key="3">
    <source>
        <dbReference type="Pfam" id="PF00535"/>
    </source>
</evidence>
<organism evidence="4 5">
    <name type="scientific">Citricoccus nitrophenolicus</name>
    <dbReference type="NCBI Taxonomy" id="863575"/>
    <lineage>
        <taxon>Bacteria</taxon>
        <taxon>Bacillati</taxon>
        <taxon>Actinomycetota</taxon>
        <taxon>Actinomycetes</taxon>
        <taxon>Micrococcales</taxon>
        <taxon>Micrococcaceae</taxon>
        <taxon>Citricoccus</taxon>
    </lineage>
</organism>
<comment type="caution">
    <text evidence="4">The sequence shown here is derived from an EMBL/GenBank/DDBJ whole genome shotgun (WGS) entry which is preliminary data.</text>
</comment>
<dbReference type="PANTHER" id="PTHR48090">
    <property type="entry name" value="UNDECAPRENYL-PHOSPHATE 4-DEOXY-4-FORMAMIDO-L-ARABINOSE TRANSFERASE-RELATED"/>
    <property type="match status" value="1"/>
</dbReference>
<evidence type="ECO:0000256" key="1">
    <source>
        <dbReference type="ARBA" id="ARBA00006739"/>
    </source>
</evidence>
<dbReference type="InterPro" id="IPR050256">
    <property type="entry name" value="Glycosyltransferase_2"/>
</dbReference>
<proteinExistence type="inferred from homology"/>
<dbReference type="PANTHER" id="PTHR48090:SF7">
    <property type="entry name" value="RFBJ PROTEIN"/>
    <property type="match status" value="1"/>
</dbReference>
<feature type="domain" description="Glycosyltransferase 2-like" evidence="3">
    <location>
        <begin position="11"/>
        <end position="165"/>
    </location>
</feature>
<gene>
    <name evidence="4" type="ORF">ABDK96_11860</name>
</gene>
<dbReference type="Proteomes" id="UP001484097">
    <property type="component" value="Unassembled WGS sequence"/>
</dbReference>
<dbReference type="InterPro" id="IPR029044">
    <property type="entry name" value="Nucleotide-diphossugar_trans"/>
</dbReference>
<dbReference type="Pfam" id="PF00535">
    <property type="entry name" value="Glycos_transf_2"/>
    <property type="match status" value="1"/>
</dbReference>
<comment type="similarity">
    <text evidence="1">Belongs to the glycosyltransferase 2 family.</text>
</comment>
<reference evidence="4 5" key="1">
    <citation type="submission" date="2024-05" db="EMBL/GenBank/DDBJ databases">
        <authorList>
            <person name="Yi C."/>
        </authorList>
    </citation>
    <scope>NUCLEOTIDE SEQUENCE [LARGE SCALE GENOMIC DNA]</scope>
    <source>
        <strain evidence="4 5">XS13</strain>
    </source>
</reference>
<dbReference type="CDD" id="cd04179">
    <property type="entry name" value="DPM_DPG-synthase_like"/>
    <property type="match status" value="1"/>
</dbReference>
<evidence type="ECO:0000256" key="2">
    <source>
        <dbReference type="SAM" id="MobiDB-lite"/>
    </source>
</evidence>
<keyword evidence="5" id="KW-1185">Reference proteome</keyword>
<sequence>MEANGQGHSISVVVPTFNEADNVGHVLSSLPDGIDEVILVDGHSQDDTVEVAREARPDIRVVLQTRRGKGNAMVAGFYSAVGDRIVAIDADGSMEPAEIPRYLQAMDEGAHYVRGSRFMGDGGSTDITPLRNVGNQALNYLANAMCKTKYTDLCYGFVAFRRSILDLMRFPDPFNKHLGRVWGDGFEIETLMAIRAAKAGLRIAEVPSFEADRMNGVSNLNTFRDGARCLKTLIAEGIAPRTMSRIPDVAPLPLFSASGAQAIRDEATASSHIPDVVPSPLFGSSEVPAVGEESIAAGRWQPISEGLAATSRQDSRSNVPTGRTL</sequence>
<feature type="region of interest" description="Disordered" evidence="2">
    <location>
        <begin position="306"/>
        <end position="325"/>
    </location>
</feature>
<protein>
    <submittedName>
        <fullName evidence="4">Glycosyltransferase family 2 protein</fullName>
    </submittedName>
</protein>
<accession>A0ABV0IK56</accession>
<dbReference type="EMBL" id="JBDXMX010000005">
    <property type="protein sequence ID" value="MEO9248378.1"/>
    <property type="molecule type" value="Genomic_DNA"/>
</dbReference>
<dbReference type="Gene3D" id="3.90.550.10">
    <property type="entry name" value="Spore Coat Polysaccharide Biosynthesis Protein SpsA, Chain A"/>
    <property type="match status" value="1"/>
</dbReference>
<evidence type="ECO:0000313" key="5">
    <source>
        <dbReference type="Proteomes" id="UP001484097"/>
    </source>
</evidence>
<dbReference type="RefSeq" id="WP_347920998.1">
    <property type="nucleotide sequence ID" value="NZ_JBDXMX010000005.1"/>
</dbReference>
<feature type="compositionally biased region" description="Polar residues" evidence="2">
    <location>
        <begin position="310"/>
        <end position="325"/>
    </location>
</feature>
<dbReference type="InterPro" id="IPR001173">
    <property type="entry name" value="Glyco_trans_2-like"/>
</dbReference>
<dbReference type="SUPFAM" id="SSF53448">
    <property type="entry name" value="Nucleotide-diphospho-sugar transferases"/>
    <property type="match status" value="1"/>
</dbReference>
<name>A0ABV0IK56_9MICC</name>